<evidence type="ECO:0000313" key="6">
    <source>
        <dbReference type="Proteomes" id="UP000266743"/>
    </source>
</evidence>
<name>A0A3L6L593_9TRYP</name>
<comment type="subcellular location">
    <subcellularLocation>
        <location evidence="1">Membrane</location>
    </subcellularLocation>
</comment>
<evidence type="ECO:0000313" key="5">
    <source>
        <dbReference type="EMBL" id="RHW71822.1"/>
    </source>
</evidence>
<organism evidence="5 6">
    <name type="scientific">Trypanosoma brucei equiperdum</name>
    <dbReference type="NCBI Taxonomy" id="630700"/>
    <lineage>
        <taxon>Eukaryota</taxon>
        <taxon>Discoba</taxon>
        <taxon>Euglenozoa</taxon>
        <taxon>Kinetoplastea</taxon>
        <taxon>Metakinetoplastina</taxon>
        <taxon>Trypanosomatida</taxon>
        <taxon>Trypanosomatidae</taxon>
        <taxon>Trypanosoma</taxon>
    </lineage>
</organism>
<dbReference type="AlphaFoldDB" id="A0A3L6L593"/>
<dbReference type="EMBL" id="QSBY01000006">
    <property type="protein sequence ID" value="RHW71822.1"/>
    <property type="molecule type" value="Genomic_DNA"/>
</dbReference>
<gene>
    <name evidence="5" type="ORF">DPX39_060039400</name>
</gene>
<proteinExistence type="predicted"/>
<evidence type="ECO:0000256" key="4">
    <source>
        <dbReference type="ARBA" id="ARBA00023136"/>
    </source>
</evidence>
<keyword evidence="2" id="KW-0812">Transmembrane</keyword>
<dbReference type="Gene3D" id="1.50.40.10">
    <property type="entry name" value="Mitochondrial carrier domain"/>
    <property type="match status" value="1"/>
</dbReference>
<keyword evidence="3" id="KW-0677">Repeat</keyword>
<dbReference type="FunFam" id="1.50.40.10:FF:000228">
    <property type="entry name" value="Uncharacterized protein"/>
    <property type="match status" value="1"/>
</dbReference>
<dbReference type="GO" id="GO:0016020">
    <property type="term" value="C:membrane"/>
    <property type="evidence" value="ECO:0007669"/>
    <property type="project" value="UniProtKB-SubCell"/>
</dbReference>
<dbReference type="Proteomes" id="UP000266743">
    <property type="component" value="Chromosome 6"/>
</dbReference>
<evidence type="ECO:0008006" key="7">
    <source>
        <dbReference type="Google" id="ProtNLM"/>
    </source>
</evidence>
<accession>A0A3L6L593</accession>
<dbReference type="PANTHER" id="PTHR24089">
    <property type="entry name" value="SOLUTE CARRIER FAMILY 25"/>
    <property type="match status" value="1"/>
</dbReference>
<reference evidence="5 6" key="1">
    <citation type="submission" date="2018-09" db="EMBL/GenBank/DDBJ databases">
        <title>whole genome sequence of T. equiperdum IVM-t1 strain.</title>
        <authorList>
            <person name="Suganuma K."/>
        </authorList>
    </citation>
    <scope>NUCLEOTIDE SEQUENCE [LARGE SCALE GENOMIC DNA]</scope>
    <source>
        <strain evidence="5 6">IVM-t1</strain>
    </source>
</reference>
<evidence type="ECO:0000256" key="3">
    <source>
        <dbReference type="ARBA" id="ARBA00022737"/>
    </source>
</evidence>
<evidence type="ECO:0000256" key="1">
    <source>
        <dbReference type="ARBA" id="ARBA00004370"/>
    </source>
</evidence>
<evidence type="ECO:0000256" key="2">
    <source>
        <dbReference type="ARBA" id="ARBA00022692"/>
    </source>
</evidence>
<keyword evidence="4" id="KW-0472">Membrane</keyword>
<protein>
    <recommendedName>
        <fullName evidence="7">Mitochondrial carrier protein</fullName>
    </recommendedName>
</protein>
<dbReference type="SUPFAM" id="SSF103506">
    <property type="entry name" value="Mitochondrial carrier"/>
    <property type="match status" value="1"/>
</dbReference>
<dbReference type="InterPro" id="IPR023395">
    <property type="entry name" value="MCP_dom_sf"/>
</dbReference>
<comment type="caution">
    <text evidence="5">The sequence shown here is derived from an EMBL/GenBank/DDBJ whole genome shotgun (WGS) entry which is preliminary data.</text>
</comment>
<sequence length="280" mass="30929">MDLTTVVGGIGTTFERLHKIERQKLAVLRDPLVLVTGSMAGLAGRAVALPFDEGGNKGPKRALQRRAPQFGILMWFYVPVSARLLPGTEVNPPYKAFTTFMIGAVAGFVMRLICNPINRVSDECLRTGDSFRKTCQIFRSKTILQFFYTTPPLMVNAVYFGTLLTVFEGLRRFCERNRILPLRVERDSSGKEIINFVNHFTVGVGHTVVGGVAAAVASTVCYPLSAHFYQQTVIHDSAICRGLMPTLRKEVPMMAVSFGVFSLLQSLLARHHGPRAGFGY</sequence>